<dbReference type="Proteomes" id="UP001141806">
    <property type="component" value="Unassembled WGS sequence"/>
</dbReference>
<keyword evidence="3" id="KW-1185">Reference proteome</keyword>
<feature type="region of interest" description="Disordered" evidence="1">
    <location>
        <begin position="93"/>
        <end position="125"/>
    </location>
</feature>
<evidence type="ECO:0000313" key="2">
    <source>
        <dbReference type="EMBL" id="KAJ4954366.1"/>
    </source>
</evidence>
<accession>A0A9Q0GUE8</accession>
<comment type="caution">
    <text evidence="2">The sequence shown here is derived from an EMBL/GenBank/DDBJ whole genome shotgun (WGS) entry which is preliminary data.</text>
</comment>
<evidence type="ECO:0000256" key="1">
    <source>
        <dbReference type="SAM" id="MobiDB-lite"/>
    </source>
</evidence>
<name>A0A9Q0GUE8_9MAGN</name>
<dbReference type="AlphaFoldDB" id="A0A9Q0GUE8"/>
<sequence length="125" mass="14009">MEQLALVAFCRSFLVLKQKEQNEEKGKQHTIVLRSVEPTATFGIDHDTKSGYETTPVSMSKMLRRSASNRVFQFSQELKAEAFSWGRVYPFSSSQNGAGDALAARTRRREKAALDRTKSGAHKAL</sequence>
<organism evidence="2 3">
    <name type="scientific">Protea cynaroides</name>
    <dbReference type="NCBI Taxonomy" id="273540"/>
    <lineage>
        <taxon>Eukaryota</taxon>
        <taxon>Viridiplantae</taxon>
        <taxon>Streptophyta</taxon>
        <taxon>Embryophyta</taxon>
        <taxon>Tracheophyta</taxon>
        <taxon>Spermatophyta</taxon>
        <taxon>Magnoliopsida</taxon>
        <taxon>Proteales</taxon>
        <taxon>Proteaceae</taxon>
        <taxon>Protea</taxon>
    </lineage>
</organism>
<evidence type="ECO:0000313" key="3">
    <source>
        <dbReference type="Proteomes" id="UP001141806"/>
    </source>
</evidence>
<gene>
    <name evidence="2" type="ORF">NE237_011149</name>
</gene>
<proteinExistence type="predicted"/>
<dbReference type="EMBL" id="JAMYWD010000011">
    <property type="protein sequence ID" value="KAJ4954366.1"/>
    <property type="molecule type" value="Genomic_DNA"/>
</dbReference>
<protein>
    <submittedName>
        <fullName evidence="2">Uncharacterized protein</fullName>
    </submittedName>
</protein>
<reference evidence="2" key="1">
    <citation type="journal article" date="2023" name="Plant J.">
        <title>The genome of the king protea, Protea cynaroides.</title>
        <authorList>
            <person name="Chang J."/>
            <person name="Duong T.A."/>
            <person name="Schoeman C."/>
            <person name="Ma X."/>
            <person name="Roodt D."/>
            <person name="Barker N."/>
            <person name="Li Z."/>
            <person name="Van de Peer Y."/>
            <person name="Mizrachi E."/>
        </authorList>
    </citation>
    <scope>NUCLEOTIDE SEQUENCE</scope>
    <source>
        <tissue evidence="2">Young leaves</tissue>
    </source>
</reference>